<evidence type="ECO:0000313" key="2">
    <source>
        <dbReference type="EMBL" id="KAF8442142.1"/>
    </source>
</evidence>
<evidence type="ECO:0000256" key="1">
    <source>
        <dbReference type="SAM" id="MobiDB-lite"/>
    </source>
</evidence>
<name>A0AAD4BWL3_BOLED</name>
<proteinExistence type="predicted"/>
<feature type="region of interest" description="Disordered" evidence="1">
    <location>
        <begin position="1"/>
        <end position="22"/>
    </location>
</feature>
<organism evidence="2 3">
    <name type="scientific">Boletus edulis BED1</name>
    <dbReference type="NCBI Taxonomy" id="1328754"/>
    <lineage>
        <taxon>Eukaryota</taxon>
        <taxon>Fungi</taxon>
        <taxon>Dikarya</taxon>
        <taxon>Basidiomycota</taxon>
        <taxon>Agaricomycotina</taxon>
        <taxon>Agaricomycetes</taxon>
        <taxon>Agaricomycetidae</taxon>
        <taxon>Boletales</taxon>
        <taxon>Boletineae</taxon>
        <taxon>Boletaceae</taxon>
        <taxon>Boletoideae</taxon>
        <taxon>Boletus</taxon>
    </lineage>
</organism>
<dbReference type="AlphaFoldDB" id="A0AAD4BWL3"/>
<keyword evidence="3" id="KW-1185">Reference proteome</keyword>
<reference evidence="2" key="2">
    <citation type="journal article" date="2020" name="Nat. Commun.">
        <title>Large-scale genome sequencing of mycorrhizal fungi provides insights into the early evolution of symbiotic traits.</title>
        <authorList>
            <person name="Miyauchi S."/>
            <person name="Kiss E."/>
            <person name="Kuo A."/>
            <person name="Drula E."/>
            <person name="Kohler A."/>
            <person name="Sanchez-Garcia M."/>
            <person name="Morin E."/>
            <person name="Andreopoulos B."/>
            <person name="Barry K.W."/>
            <person name="Bonito G."/>
            <person name="Buee M."/>
            <person name="Carver A."/>
            <person name="Chen C."/>
            <person name="Cichocki N."/>
            <person name="Clum A."/>
            <person name="Culley D."/>
            <person name="Crous P.W."/>
            <person name="Fauchery L."/>
            <person name="Girlanda M."/>
            <person name="Hayes R.D."/>
            <person name="Keri Z."/>
            <person name="LaButti K."/>
            <person name="Lipzen A."/>
            <person name="Lombard V."/>
            <person name="Magnuson J."/>
            <person name="Maillard F."/>
            <person name="Murat C."/>
            <person name="Nolan M."/>
            <person name="Ohm R.A."/>
            <person name="Pangilinan J."/>
            <person name="Pereira M.F."/>
            <person name="Perotto S."/>
            <person name="Peter M."/>
            <person name="Pfister S."/>
            <person name="Riley R."/>
            <person name="Sitrit Y."/>
            <person name="Stielow J.B."/>
            <person name="Szollosi G."/>
            <person name="Zifcakova L."/>
            <person name="Stursova M."/>
            <person name="Spatafora J.W."/>
            <person name="Tedersoo L."/>
            <person name="Vaario L.M."/>
            <person name="Yamada A."/>
            <person name="Yan M."/>
            <person name="Wang P."/>
            <person name="Xu J."/>
            <person name="Bruns T."/>
            <person name="Baldrian P."/>
            <person name="Vilgalys R."/>
            <person name="Dunand C."/>
            <person name="Henrissat B."/>
            <person name="Grigoriev I.V."/>
            <person name="Hibbett D."/>
            <person name="Nagy L.G."/>
            <person name="Martin F.M."/>
        </authorList>
    </citation>
    <scope>NUCLEOTIDE SEQUENCE</scope>
    <source>
        <strain evidence="2">BED1</strain>
    </source>
</reference>
<comment type="caution">
    <text evidence="2">The sequence shown here is derived from an EMBL/GenBank/DDBJ whole genome shotgun (WGS) entry which is preliminary data.</text>
</comment>
<reference evidence="2" key="1">
    <citation type="submission" date="2019-10" db="EMBL/GenBank/DDBJ databases">
        <authorList>
            <consortium name="DOE Joint Genome Institute"/>
            <person name="Kuo A."/>
            <person name="Miyauchi S."/>
            <person name="Kiss E."/>
            <person name="Drula E."/>
            <person name="Kohler A."/>
            <person name="Sanchez-Garcia M."/>
            <person name="Andreopoulos B."/>
            <person name="Barry K.W."/>
            <person name="Bonito G."/>
            <person name="Buee M."/>
            <person name="Carver A."/>
            <person name="Chen C."/>
            <person name="Cichocki N."/>
            <person name="Clum A."/>
            <person name="Culley D."/>
            <person name="Crous P.W."/>
            <person name="Fauchery L."/>
            <person name="Girlanda M."/>
            <person name="Hayes R."/>
            <person name="Keri Z."/>
            <person name="LaButti K."/>
            <person name="Lipzen A."/>
            <person name="Lombard V."/>
            <person name="Magnuson J."/>
            <person name="Maillard F."/>
            <person name="Morin E."/>
            <person name="Murat C."/>
            <person name="Nolan M."/>
            <person name="Ohm R."/>
            <person name="Pangilinan J."/>
            <person name="Pereira M."/>
            <person name="Perotto S."/>
            <person name="Peter M."/>
            <person name="Riley R."/>
            <person name="Sitrit Y."/>
            <person name="Stielow B."/>
            <person name="Szollosi G."/>
            <person name="Zifcakova L."/>
            <person name="Stursova M."/>
            <person name="Spatafora J.W."/>
            <person name="Tedersoo L."/>
            <person name="Vaario L.-M."/>
            <person name="Yamada A."/>
            <person name="Yan M."/>
            <person name="Wang P."/>
            <person name="Xu J."/>
            <person name="Bruns T."/>
            <person name="Baldrian P."/>
            <person name="Vilgalys R."/>
            <person name="Henrissat B."/>
            <person name="Grigoriev I.V."/>
            <person name="Hibbett D."/>
            <person name="Nagy L.G."/>
            <person name="Martin F.M."/>
        </authorList>
    </citation>
    <scope>NUCLEOTIDE SEQUENCE</scope>
    <source>
        <strain evidence="2">BED1</strain>
    </source>
</reference>
<protein>
    <submittedName>
        <fullName evidence="2">Uncharacterized protein</fullName>
    </submittedName>
</protein>
<evidence type="ECO:0000313" key="3">
    <source>
        <dbReference type="Proteomes" id="UP001194468"/>
    </source>
</evidence>
<dbReference type="Proteomes" id="UP001194468">
    <property type="component" value="Unassembled WGS sequence"/>
</dbReference>
<sequence length="71" mass="7860">MQRTTRSYGGRKHGGSGEKWRGRERGWSCMRARVCLSSALAPGERSDHSSSAAHFDLSHNPAVSAYERPLD</sequence>
<gene>
    <name evidence="2" type="ORF">L210DRAFT_3535879</name>
</gene>
<dbReference type="EMBL" id="WHUW01000009">
    <property type="protein sequence ID" value="KAF8442142.1"/>
    <property type="molecule type" value="Genomic_DNA"/>
</dbReference>
<accession>A0AAD4BWL3</accession>
<feature type="region of interest" description="Disordered" evidence="1">
    <location>
        <begin position="40"/>
        <end position="71"/>
    </location>
</feature>